<dbReference type="InterPro" id="IPR052529">
    <property type="entry name" value="Bact_Transport_Assoc"/>
</dbReference>
<feature type="transmembrane region" description="Helical" evidence="1">
    <location>
        <begin position="271"/>
        <end position="289"/>
    </location>
</feature>
<feature type="transmembrane region" description="Helical" evidence="1">
    <location>
        <begin position="140"/>
        <end position="155"/>
    </location>
</feature>
<protein>
    <recommendedName>
        <fullName evidence="2">DUF418 domain-containing protein</fullName>
    </recommendedName>
</protein>
<keyword evidence="1" id="KW-0472">Membrane</keyword>
<comment type="caution">
    <text evidence="3">The sequence shown here is derived from an EMBL/GenBank/DDBJ whole genome shotgun (WGS) entry which is preliminary data.</text>
</comment>
<feature type="transmembrane region" description="Helical" evidence="1">
    <location>
        <begin position="35"/>
        <end position="54"/>
    </location>
</feature>
<evidence type="ECO:0000313" key="3">
    <source>
        <dbReference type="EMBL" id="RCW62586.1"/>
    </source>
</evidence>
<feature type="transmembrane region" description="Helical" evidence="1">
    <location>
        <begin position="346"/>
        <end position="366"/>
    </location>
</feature>
<feature type="transmembrane region" description="Helical" evidence="1">
    <location>
        <begin position="372"/>
        <end position="393"/>
    </location>
</feature>
<evidence type="ECO:0000313" key="4">
    <source>
        <dbReference type="Proteomes" id="UP000252585"/>
    </source>
</evidence>
<keyword evidence="4" id="KW-1185">Reference proteome</keyword>
<evidence type="ECO:0000256" key="1">
    <source>
        <dbReference type="SAM" id="Phobius"/>
    </source>
</evidence>
<proteinExistence type="predicted"/>
<feature type="transmembrane region" description="Helical" evidence="1">
    <location>
        <begin position="113"/>
        <end position="134"/>
    </location>
</feature>
<dbReference type="PANTHER" id="PTHR30590">
    <property type="entry name" value="INNER MEMBRANE PROTEIN"/>
    <property type="match status" value="1"/>
</dbReference>
<reference evidence="3 4" key="1">
    <citation type="submission" date="2018-07" db="EMBL/GenBank/DDBJ databases">
        <title>Genomic Encyclopedia of Type Strains, Phase IV (KMG-IV): sequencing the most valuable type-strain genomes for metagenomic binning, comparative biology and taxonomic classification.</title>
        <authorList>
            <person name="Goeker M."/>
        </authorList>
    </citation>
    <scope>NUCLEOTIDE SEQUENCE [LARGE SCALE GENOMIC DNA]</scope>
    <source>
        <strain evidence="3 4">DSM 27696</strain>
    </source>
</reference>
<sequence length="420" mass="49345">MWILHENKEWGEKDINTLLKSTPISLNERIVSLDIIRGFALFGIFLGNMQLFQTPQLVHDMYMIPQQMGESDKWIRIFLDIFVEFKFFSIFSFLFGLGFYIFMSRAEKKIDQFYTLFLRRLTILAIFGFLHLVFLWYGDVLLNYALAGFFLIFFYKRKTKTIFTWILIFTIALTFLLLSNLFSSAEELTHEIQMLQVDGSGKVELAIEHYHNGSYLDWLTYRFNNEVIPILKDLPFSILTALYMFLLGLYIGKRRIISEFDSHKDLVKRTWWISLLFSIPFSIFILIFHLDILNYGVLNEIAIQVFITLSGLSLSLFYISSLIILLQKDKWIKFFHPLSYVGRMALTNYLIQSIIGVGIFKGLGLFGELNLGLGIVISLIVFPIQILLSYLWLKNYKYGPLEWVWRSATYGKIQPLKYRD</sequence>
<feature type="transmembrane region" description="Helical" evidence="1">
    <location>
        <begin position="301"/>
        <end position="326"/>
    </location>
</feature>
<keyword evidence="1" id="KW-1133">Transmembrane helix</keyword>
<name>A0A368X5Z9_9BACI</name>
<feature type="transmembrane region" description="Helical" evidence="1">
    <location>
        <begin position="74"/>
        <end position="101"/>
    </location>
</feature>
<keyword evidence="1" id="KW-0812">Transmembrane</keyword>
<accession>A0A368X5Z9</accession>
<dbReference type="AlphaFoldDB" id="A0A368X5Z9"/>
<dbReference type="InterPro" id="IPR007349">
    <property type="entry name" value="DUF418"/>
</dbReference>
<dbReference type="EMBL" id="QPJJ01000025">
    <property type="protein sequence ID" value="RCW62586.1"/>
    <property type="molecule type" value="Genomic_DNA"/>
</dbReference>
<feature type="transmembrane region" description="Helical" evidence="1">
    <location>
        <begin position="234"/>
        <end position="251"/>
    </location>
</feature>
<dbReference type="Proteomes" id="UP000252585">
    <property type="component" value="Unassembled WGS sequence"/>
</dbReference>
<feature type="domain" description="DUF418" evidence="2">
    <location>
        <begin position="252"/>
        <end position="412"/>
    </location>
</feature>
<dbReference type="Pfam" id="PF04235">
    <property type="entry name" value="DUF418"/>
    <property type="match status" value="1"/>
</dbReference>
<organism evidence="3 4">
    <name type="scientific">Saliterribacillus persicus</name>
    <dbReference type="NCBI Taxonomy" id="930114"/>
    <lineage>
        <taxon>Bacteria</taxon>
        <taxon>Bacillati</taxon>
        <taxon>Bacillota</taxon>
        <taxon>Bacilli</taxon>
        <taxon>Bacillales</taxon>
        <taxon>Bacillaceae</taxon>
        <taxon>Saliterribacillus</taxon>
    </lineage>
</organism>
<feature type="transmembrane region" description="Helical" evidence="1">
    <location>
        <begin position="162"/>
        <end position="182"/>
    </location>
</feature>
<evidence type="ECO:0000259" key="2">
    <source>
        <dbReference type="Pfam" id="PF04235"/>
    </source>
</evidence>
<gene>
    <name evidence="3" type="ORF">DFR57_12529</name>
</gene>
<dbReference type="PANTHER" id="PTHR30590:SF3">
    <property type="entry name" value="HYPOTHETICAL MEMBRANE SPANNING PROTEIN"/>
    <property type="match status" value="1"/>
</dbReference>